<evidence type="ECO:0000256" key="2">
    <source>
        <dbReference type="ARBA" id="ARBA00006706"/>
    </source>
</evidence>
<feature type="compositionally biased region" description="Low complexity" evidence="7">
    <location>
        <begin position="31"/>
        <end position="53"/>
    </location>
</feature>
<dbReference type="Gene3D" id="1.10.600.10">
    <property type="entry name" value="Farnesyl Diphosphate Synthase"/>
    <property type="match status" value="1"/>
</dbReference>
<dbReference type="OMA" id="FYSKAFF"/>
<evidence type="ECO:0000256" key="3">
    <source>
        <dbReference type="ARBA" id="ARBA00022723"/>
    </source>
</evidence>
<gene>
    <name evidence="9 10" type="primary">LOC110984925</name>
</gene>
<dbReference type="CTD" id="9453"/>
<keyword evidence="8" id="KW-1185">Reference proteome</keyword>
<reference evidence="9 10" key="1">
    <citation type="submission" date="2025-04" db="UniProtKB">
        <authorList>
            <consortium name="RefSeq"/>
        </authorList>
    </citation>
    <scope>IDENTIFICATION</scope>
</reference>
<keyword evidence="6" id="KW-0808">Transferase</keyword>
<evidence type="ECO:0000313" key="9">
    <source>
        <dbReference type="RefSeq" id="XP_022101300.1"/>
    </source>
</evidence>
<proteinExistence type="inferred from homology"/>
<evidence type="ECO:0000256" key="6">
    <source>
        <dbReference type="RuleBase" id="RU004466"/>
    </source>
</evidence>
<dbReference type="GO" id="GO:0046872">
    <property type="term" value="F:metal ion binding"/>
    <property type="evidence" value="ECO:0007669"/>
    <property type="project" value="UniProtKB-KW"/>
</dbReference>
<dbReference type="KEGG" id="aplc:110984925"/>
<sequence length="354" mass="40296">MASAPHDSLLSIGITQRPDQLNDSNTRKLDSSSSIPCSLHSPTGMFGTGATTMTKEDREKAQDRILLEPYAYILQVPGKKIRIKLTKAFNHWLQIPDDTLDKVSEITQMLHNASLLIDDIEDNSKLRRGIPVAHSIFGTAQTINAANYVYFLGLQKTIELGHPKATTIFMEQLLLLHQGQGMDIWWRDAFVCPTEDEYKEMVLKKTGGLFGLAVRLMQLFSENKSDFTPLSDMLGLYFQIRDDLANLQSREYTENKSYCEDLTEGKFSFPIIHGILSRPEDNQVMNILRKRTTDVEIKKYCVDHLEKIGSFDYTKKALVELEEIVLHEMSKLGANPYLEAMLEELGKLYKEPDQ</sequence>
<dbReference type="GO" id="GO:0008299">
    <property type="term" value="P:isoprenoid biosynthetic process"/>
    <property type="evidence" value="ECO:0007669"/>
    <property type="project" value="UniProtKB-KW"/>
</dbReference>
<evidence type="ECO:0000256" key="1">
    <source>
        <dbReference type="ARBA" id="ARBA00001946"/>
    </source>
</evidence>
<dbReference type="InterPro" id="IPR008949">
    <property type="entry name" value="Isoprenoid_synthase_dom_sf"/>
</dbReference>
<dbReference type="GeneID" id="110984925"/>
<keyword evidence="5" id="KW-0414">Isoprene biosynthesis</keyword>
<dbReference type="SFLD" id="SFLDS00005">
    <property type="entry name" value="Isoprenoid_Synthase_Type_I"/>
    <property type="match status" value="1"/>
</dbReference>
<organism evidence="8 9">
    <name type="scientific">Acanthaster planci</name>
    <name type="common">Crown-of-thorns starfish</name>
    <dbReference type="NCBI Taxonomy" id="133434"/>
    <lineage>
        <taxon>Eukaryota</taxon>
        <taxon>Metazoa</taxon>
        <taxon>Echinodermata</taxon>
        <taxon>Eleutherozoa</taxon>
        <taxon>Asterozoa</taxon>
        <taxon>Asteroidea</taxon>
        <taxon>Valvatacea</taxon>
        <taxon>Valvatida</taxon>
        <taxon>Acanthasteridae</taxon>
        <taxon>Acanthaster</taxon>
    </lineage>
</organism>
<dbReference type="PANTHER" id="PTHR12001:SF44">
    <property type="entry name" value="GERANYLGERANYL PYROPHOSPHATE SYNTHASE"/>
    <property type="match status" value="1"/>
</dbReference>
<evidence type="ECO:0000256" key="7">
    <source>
        <dbReference type="SAM" id="MobiDB-lite"/>
    </source>
</evidence>
<protein>
    <submittedName>
        <fullName evidence="9 10">Geranylgeranyl pyrophosphate synthase-like</fullName>
    </submittedName>
</protein>
<evidence type="ECO:0000256" key="4">
    <source>
        <dbReference type="ARBA" id="ARBA00022842"/>
    </source>
</evidence>
<dbReference type="AlphaFoldDB" id="A0A8B7Z917"/>
<dbReference type="Proteomes" id="UP000694845">
    <property type="component" value="Unplaced"/>
</dbReference>
<evidence type="ECO:0000256" key="5">
    <source>
        <dbReference type="ARBA" id="ARBA00023229"/>
    </source>
</evidence>
<accession>A0A8B7Z917</accession>
<keyword evidence="3" id="KW-0479">Metal-binding</keyword>
<dbReference type="PROSITE" id="PS00444">
    <property type="entry name" value="POLYPRENYL_SYNTHASE_2"/>
    <property type="match status" value="1"/>
</dbReference>
<dbReference type="PANTHER" id="PTHR12001">
    <property type="entry name" value="GERANYLGERANYL PYROPHOSPHATE SYNTHASE"/>
    <property type="match status" value="1"/>
</dbReference>
<evidence type="ECO:0000313" key="8">
    <source>
        <dbReference type="Proteomes" id="UP000694845"/>
    </source>
</evidence>
<dbReference type="SUPFAM" id="SSF48576">
    <property type="entry name" value="Terpenoid synthases"/>
    <property type="match status" value="1"/>
</dbReference>
<dbReference type="InterPro" id="IPR000092">
    <property type="entry name" value="Polyprenyl_synt"/>
</dbReference>
<dbReference type="OrthoDB" id="6921389at2759"/>
<feature type="compositionally biased region" description="Polar residues" evidence="7">
    <location>
        <begin position="13"/>
        <end position="24"/>
    </location>
</feature>
<dbReference type="GO" id="GO:0120531">
    <property type="term" value="F:prenyl diphosphate synthase activity"/>
    <property type="evidence" value="ECO:0007669"/>
    <property type="project" value="UniProtKB-ARBA"/>
</dbReference>
<dbReference type="PROSITE" id="PS00723">
    <property type="entry name" value="POLYPRENYL_SYNTHASE_1"/>
    <property type="match status" value="1"/>
</dbReference>
<comment type="similarity">
    <text evidence="2 6">Belongs to the FPP/GGPP synthase family.</text>
</comment>
<dbReference type="CDD" id="cd00685">
    <property type="entry name" value="Trans_IPPS_HT"/>
    <property type="match status" value="1"/>
</dbReference>
<name>A0A8B7Z917_ACAPL</name>
<feature type="region of interest" description="Disordered" evidence="7">
    <location>
        <begin position="1"/>
        <end position="57"/>
    </location>
</feature>
<keyword evidence="4" id="KW-0460">Magnesium</keyword>
<dbReference type="FunFam" id="1.10.600.10:FF:000009">
    <property type="entry name" value="Geranylgeranyl pyrophosphate synthase"/>
    <property type="match status" value="1"/>
</dbReference>
<evidence type="ECO:0000313" key="10">
    <source>
        <dbReference type="RefSeq" id="XP_022101374.1"/>
    </source>
</evidence>
<dbReference type="RefSeq" id="XP_022101300.1">
    <property type="nucleotide sequence ID" value="XM_022245608.1"/>
</dbReference>
<dbReference type="Pfam" id="PF00348">
    <property type="entry name" value="polyprenyl_synt"/>
    <property type="match status" value="1"/>
</dbReference>
<dbReference type="RefSeq" id="XP_022101374.1">
    <property type="nucleotide sequence ID" value="XM_022245682.1"/>
</dbReference>
<dbReference type="InterPro" id="IPR033749">
    <property type="entry name" value="Polyprenyl_synt_CS"/>
</dbReference>
<comment type="cofactor">
    <cofactor evidence="1">
        <name>Mg(2+)</name>
        <dbReference type="ChEBI" id="CHEBI:18420"/>
    </cofactor>
</comment>